<organism evidence="2 3">
    <name type="scientific">Cognatishimia activa</name>
    <dbReference type="NCBI Taxonomy" id="1715691"/>
    <lineage>
        <taxon>Bacteria</taxon>
        <taxon>Pseudomonadati</taxon>
        <taxon>Pseudomonadota</taxon>
        <taxon>Alphaproteobacteria</taxon>
        <taxon>Rhodobacterales</taxon>
        <taxon>Paracoccaceae</taxon>
        <taxon>Cognatishimia</taxon>
    </lineage>
</organism>
<name>A0A975EPG5_9RHOB</name>
<dbReference type="PANTHER" id="PTHR34310">
    <property type="entry name" value="DUF427 DOMAIN PROTEIN (AFU_ORTHOLOGUE AFUA_3G02220)"/>
    <property type="match status" value="1"/>
</dbReference>
<evidence type="ECO:0000313" key="3">
    <source>
        <dbReference type="Proteomes" id="UP000665026"/>
    </source>
</evidence>
<dbReference type="InterPro" id="IPR038694">
    <property type="entry name" value="DUF427_sf"/>
</dbReference>
<evidence type="ECO:0000313" key="2">
    <source>
        <dbReference type="EMBL" id="QTN35903.1"/>
    </source>
</evidence>
<dbReference type="Gene3D" id="2.170.150.40">
    <property type="entry name" value="Domain of unknown function (DUF427)"/>
    <property type="match status" value="1"/>
</dbReference>
<reference evidence="2" key="1">
    <citation type="submission" date="2020-07" db="EMBL/GenBank/DDBJ databases">
        <title>Genome sequences of bacteria associated with the marine, planktonic diatom Thalassiosira profunda strain ECT2AJA-044.</title>
        <authorList>
            <person name="Gargas C.B."/>
            <person name="Roberts W.R."/>
            <person name="Alverson A.J."/>
        </authorList>
    </citation>
    <scope>NUCLEOTIDE SEQUENCE</scope>
    <source>
        <strain evidence="2">ECT2AJA-044</strain>
    </source>
</reference>
<dbReference type="InterPro" id="IPR007361">
    <property type="entry name" value="DUF427"/>
</dbReference>
<dbReference type="Proteomes" id="UP000665026">
    <property type="component" value="Chromosome"/>
</dbReference>
<dbReference type="RefSeq" id="WP_209356605.1">
    <property type="nucleotide sequence ID" value="NZ_CP060010.1"/>
</dbReference>
<accession>A0A975EPG5</accession>
<feature type="domain" description="DUF427" evidence="1">
    <location>
        <begin position="15"/>
        <end position="105"/>
    </location>
</feature>
<sequence>MTPYITIRKAPGNWTVRAGGAVLGESSNALELTEGDYPSVIYFPREDIAMAFLDESDKTSHCPHKGDARYFSIVTKSKTIADAVWSYEDPKDDVARIKDHLAFYTSDELTVEQL</sequence>
<dbReference type="PANTHER" id="PTHR34310:SF9">
    <property type="entry name" value="BLR5716 PROTEIN"/>
    <property type="match status" value="1"/>
</dbReference>
<dbReference type="KEGG" id="cact:HZ995_15785"/>
<proteinExistence type="predicted"/>
<gene>
    <name evidence="2" type="ORF">HZ995_15785</name>
</gene>
<dbReference type="AlphaFoldDB" id="A0A975EPG5"/>
<evidence type="ECO:0000259" key="1">
    <source>
        <dbReference type="Pfam" id="PF04248"/>
    </source>
</evidence>
<protein>
    <submittedName>
        <fullName evidence="2">DUF427 domain-containing protein</fullName>
    </submittedName>
</protein>
<dbReference type="EMBL" id="CP060010">
    <property type="protein sequence ID" value="QTN35903.1"/>
    <property type="molecule type" value="Genomic_DNA"/>
</dbReference>
<dbReference type="Pfam" id="PF04248">
    <property type="entry name" value="NTP_transf_9"/>
    <property type="match status" value="1"/>
</dbReference>